<feature type="region of interest" description="Disordered" evidence="1">
    <location>
        <begin position="49"/>
        <end position="145"/>
    </location>
</feature>
<protein>
    <submittedName>
        <fullName evidence="2">Uncharacterized protein</fullName>
    </submittedName>
</protein>
<evidence type="ECO:0000313" key="2">
    <source>
        <dbReference type="EMBL" id="KAH1165444.1"/>
    </source>
</evidence>
<gene>
    <name evidence="2" type="ORF">KIL84_023003</name>
</gene>
<dbReference type="AlphaFoldDB" id="A0A9D3WLS9"/>
<accession>A0A9D3WLS9</accession>
<dbReference type="Proteomes" id="UP000827986">
    <property type="component" value="Unassembled WGS sequence"/>
</dbReference>
<feature type="compositionally biased region" description="Polar residues" evidence="1">
    <location>
        <begin position="66"/>
        <end position="75"/>
    </location>
</feature>
<dbReference type="EMBL" id="JAHDVG010000488">
    <property type="protein sequence ID" value="KAH1165444.1"/>
    <property type="molecule type" value="Genomic_DNA"/>
</dbReference>
<evidence type="ECO:0000256" key="1">
    <source>
        <dbReference type="SAM" id="MobiDB-lite"/>
    </source>
</evidence>
<reference evidence="2" key="1">
    <citation type="submission" date="2021-09" db="EMBL/GenBank/DDBJ databases">
        <title>The genome of Mauremys mutica provides insights into the evolution of semi-aquatic lifestyle.</title>
        <authorList>
            <person name="Gong S."/>
            <person name="Gao Y."/>
        </authorList>
    </citation>
    <scope>NUCLEOTIDE SEQUENCE</scope>
    <source>
        <strain evidence="2">MM-2020</strain>
        <tissue evidence="2">Muscle</tissue>
    </source>
</reference>
<proteinExistence type="predicted"/>
<sequence length="145" mass="14358">MRGGAEPRSCAKGRTKAPASGLGAQFVPARGWGSPQAPKSLWSCGADGACGSRAASGSWPARESTWENGAASSPGPSKLPTPRTPSGGGGCCAPARPLCNSSAAGRSEGPCSAARSRQGARRESEHVSRGSRPDLPRAAGSTAAG</sequence>
<name>A0A9D3WLS9_9SAUR</name>
<feature type="compositionally biased region" description="Basic and acidic residues" evidence="1">
    <location>
        <begin position="120"/>
        <end position="135"/>
    </location>
</feature>
<comment type="caution">
    <text evidence="2">The sequence shown here is derived from an EMBL/GenBank/DDBJ whole genome shotgun (WGS) entry which is preliminary data.</text>
</comment>
<organism evidence="2 3">
    <name type="scientific">Mauremys mutica</name>
    <name type="common">yellowpond turtle</name>
    <dbReference type="NCBI Taxonomy" id="74926"/>
    <lineage>
        <taxon>Eukaryota</taxon>
        <taxon>Metazoa</taxon>
        <taxon>Chordata</taxon>
        <taxon>Craniata</taxon>
        <taxon>Vertebrata</taxon>
        <taxon>Euteleostomi</taxon>
        <taxon>Archelosauria</taxon>
        <taxon>Testudinata</taxon>
        <taxon>Testudines</taxon>
        <taxon>Cryptodira</taxon>
        <taxon>Durocryptodira</taxon>
        <taxon>Testudinoidea</taxon>
        <taxon>Geoemydidae</taxon>
        <taxon>Geoemydinae</taxon>
        <taxon>Mauremys</taxon>
    </lineage>
</organism>
<feature type="region of interest" description="Disordered" evidence="1">
    <location>
        <begin position="1"/>
        <end position="37"/>
    </location>
</feature>
<evidence type="ECO:0000313" key="3">
    <source>
        <dbReference type="Proteomes" id="UP000827986"/>
    </source>
</evidence>
<keyword evidence="3" id="KW-1185">Reference proteome</keyword>